<dbReference type="Gene3D" id="3.10.10.10">
    <property type="entry name" value="HIV Type 1 Reverse Transcriptase, subunit A, domain 1"/>
    <property type="match status" value="1"/>
</dbReference>
<dbReference type="PANTHER" id="PTHR37984:SF11">
    <property type="entry name" value="INTEGRASE CATALYTIC DOMAIN-CONTAINING PROTEIN"/>
    <property type="match status" value="1"/>
</dbReference>
<dbReference type="PROSITE" id="PS50878">
    <property type="entry name" value="RT_POL"/>
    <property type="match status" value="1"/>
</dbReference>
<accession>A0ABM1EZN4</accession>
<feature type="region of interest" description="Disordered" evidence="1">
    <location>
        <begin position="183"/>
        <end position="206"/>
    </location>
</feature>
<gene>
    <name evidence="4" type="primary">LOC106817501</name>
</gene>
<dbReference type="Pfam" id="PF00078">
    <property type="entry name" value="RVT_1"/>
    <property type="match status" value="1"/>
</dbReference>
<dbReference type="InterPro" id="IPR048270">
    <property type="entry name" value="PNMA_C"/>
</dbReference>
<sequence>MATSILNLGQIEAFDTEGAPASLAQRWEKWRQRFMLYLAATGVTKPAQKRALLLHCAGPTCIDIFETLPNTGTDSDFQPALEALNTYFEGKKNVTFERHVFRAAAQGEGEAMCAYVSRLRKFSKTCEYGALQDDMIRDQVIDKCTSNKFRRRFLREQNLTLDKLCELASAMEAVEDQATKIKGSESTSGRMDTVNKVDSNSQQPQIGCRAAGRGRVKGGLNAKLRYTSKKLYAYQSDEPLEIKGVFAADICLADGKVSKHAEFVVLNGKGCALLGRDTAIKLGVLCLKNQVNAVDSEAIGKPDDLYVQKLLSKHSACFSGLGKLKDYQVKLHIDPSVTPIAQRQRKIPYSQWKAVEKRLKELEDLDVIERVEGPTSWVSAPVIVPKRNGEIRLCIDMRMANKAIIRERHPIPTIDDVLHDLNGAKVFSKIDLRWGYHQIELHPESRDITTFSVLDKLYRYKRLMFGITSAPEVYQHIIHEVLATCGKVKNISDDLIVYGDDDADHDKYLDKVLTKLVENGLTANLPKCLFRMRKLVFYGHVLSDYGIALEQAKISAVVSAREPVTPAEVLVELDDGTESRFHCRTSEVA</sequence>
<dbReference type="InterPro" id="IPR043502">
    <property type="entry name" value="DNA/RNA_pol_sf"/>
</dbReference>
<organism evidence="3 4">
    <name type="scientific">Priapulus caudatus</name>
    <name type="common">Priapulid worm</name>
    <dbReference type="NCBI Taxonomy" id="37621"/>
    <lineage>
        <taxon>Eukaryota</taxon>
        <taxon>Metazoa</taxon>
        <taxon>Ecdysozoa</taxon>
        <taxon>Scalidophora</taxon>
        <taxon>Priapulida</taxon>
        <taxon>Priapulimorpha</taxon>
        <taxon>Priapulimorphida</taxon>
        <taxon>Priapulidae</taxon>
        <taxon>Priapulus</taxon>
    </lineage>
</organism>
<keyword evidence="3" id="KW-1185">Reference proteome</keyword>
<dbReference type="Proteomes" id="UP000695022">
    <property type="component" value="Unplaced"/>
</dbReference>
<evidence type="ECO:0000256" key="1">
    <source>
        <dbReference type="SAM" id="MobiDB-lite"/>
    </source>
</evidence>
<dbReference type="Pfam" id="PF14893">
    <property type="entry name" value="PNMA"/>
    <property type="match status" value="1"/>
</dbReference>
<name>A0ABM1EZN4_PRICU</name>
<dbReference type="CDD" id="cd01647">
    <property type="entry name" value="RT_LTR"/>
    <property type="match status" value="1"/>
</dbReference>
<evidence type="ECO:0000259" key="2">
    <source>
        <dbReference type="PROSITE" id="PS50878"/>
    </source>
</evidence>
<dbReference type="PANTHER" id="PTHR37984">
    <property type="entry name" value="PROTEIN CBG26694"/>
    <property type="match status" value="1"/>
</dbReference>
<reference evidence="4" key="1">
    <citation type="submission" date="2025-08" db="UniProtKB">
        <authorList>
            <consortium name="RefSeq"/>
        </authorList>
    </citation>
    <scope>IDENTIFICATION</scope>
</reference>
<feature type="compositionally biased region" description="Polar residues" evidence="1">
    <location>
        <begin position="184"/>
        <end position="205"/>
    </location>
</feature>
<dbReference type="InterPro" id="IPR000477">
    <property type="entry name" value="RT_dom"/>
</dbReference>
<dbReference type="RefSeq" id="XP_014677655.1">
    <property type="nucleotide sequence ID" value="XM_014822169.1"/>
</dbReference>
<dbReference type="SUPFAM" id="SSF56672">
    <property type="entry name" value="DNA/RNA polymerases"/>
    <property type="match status" value="1"/>
</dbReference>
<evidence type="ECO:0000313" key="4">
    <source>
        <dbReference type="RefSeq" id="XP_014677655.1"/>
    </source>
</evidence>
<proteinExistence type="predicted"/>
<evidence type="ECO:0000313" key="3">
    <source>
        <dbReference type="Proteomes" id="UP000695022"/>
    </source>
</evidence>
<dbReference type="Gene3D" id="3.30.70.270">
    <property type="match status" value="1"/>
</dbReference>
<dbReference type="GeneID" id="106817501"/>
<dbReference type="InterPro" id="IPR043128">
    <property type="entry name" value="Rev_trsase/Diguanyl_cyclase"/>
</dbReference>
<protein>
    <submittedName>
        <fullName evidence="4">Uncharacterized protein K02A2.6-like</fullName>
    </submittedName>
</protein>
<feature type="domain" description="Reverse transcriptase" evidence="2">
    <location>
        <begin position="365"/>
        <end position="542"/>
    </location>
</feature>
<dbReference type="InterPro" id="IPR050951">
    <property type="entry name" value="Retrovirus_Pol_polyprotein"/>
</dbReference>